<comment type="caution">
    <text evidence="1">The sequence shown here is derived from an EMBL/GenBank/DDBJ whole genome shotgun (WGS) entry which is preliminary data.</text>
</comment>
<dbReference type="PANTHER" id="PTHR12475:SF4">
    <property type="entry name" value="PROTEIN THEM6"/>
    <property type="match status" value="1"/>
</dbReference>
<dbReference type="CDD" id="cd00586">
    <property type="entry name" value="4HBT"/>
    <property type="match status" value="1"/>
</dbReference>
<dbReference type="EMBL" id="AOSK01000085">
    <property type="protein sequence ID" value="EYD75332.1"/>
    <property type="molecule type" value="Genomic_DNA"/>
</dbReference>
<name>A0A017HLE4_9RHOB</name>
<dbReference type="InterPro" id="IPR051490">
    <property type="entry name" value="THEM6_lcsJ_thioesterase"/>
</dbReference>
<keyword evidence="2" id="KW-1185">Reference proteome</keyword>
<organism evidence="1 2">
    <name type="scientific">Rubellimicrobium mesophilum DSM 19309</name>
    <dbReference type="NCBI Taxonomy" id="442562"/>
    <lineage>
        <taxon>Bacteria</taxon>
        <taxon>Pseudomonadati</taxon>
        <taxon>Pseudomonadota</taxon>
        <taxon>Alphaproteobacteria</taxon>
        <taxon>Rhodobacterales</taxon>
        <taxon>Roseobacteraceae</taxon>
        <taxon>Rubellimicrobium</taxon>
    </lineage>
</organism>
<evidence type="ECO:0000313" key="2">
    <source>
        <dbReference type="Proteomes" id="UP000019666"/>
    </source>
</evidence>
<protein>
    <submittedName>
        <fullName evidence="1">Mesenchymal stem cell protein DSCD75</fullName>
    </submittedName>
</protein>
<accession>A0A017HLE4</accession>
<reference evidence="1 2" key="1">
    <citation type="submission" date="2013-02" db="EMBL/GenBank/DDBJ databases">
        <authorList>
            <person name="Fiebig A."/>
            <person name="Goeker M."/>
            <person name="Klenk H.-P.P."/>
        </authorList>
    </citation>
    <scope>NUCLEOTIDE SEQUENCE [LARGE SCALE GENOMIC DNA]</scope>
    <source>
        <strain evidence="1 2">DSM 19309</strain>
    </source>
</reference>
<dbReference type="Proteomes" id="UP000019666">
    <property type="component" value="Unassembled WGS sequence"/>
</dbReference>
<dbReference type="PANTHER" id="PTHR12475">
    <property type="match status" value="1"/>
</dbReference>
<dbReference type="PATRIC" id="fig|442562.3.peg.3042"/>
<dbReference type="AlphaFoldDB" id="A0A017HLE4"/>
<dbReference type="SUPFAM" id="SSF54637">
    <property type="entry name" value="Thioesterase/thiol ester dehydrase-isomerase"/>
    <property type="match status" value="1"/>
</dbReference>
<dbReference type="RefSeq" id="WP_037284022.1">
    <property type="nucleotide sequence ID" value="NZ_KK088633.1"/>
</dbReference>
<evidence type="ECO:0000313" key="1">
    <source>
        <dbReference type="EMBL" id="EYD75332.1"/>
    </source>
</evidence>
<dbReference type="OrthoDB" id="3727779at2"/>
<sequence length="179" mass="20467">MYPVPRLLYQAWRQRGAPLALFDTHVSHHLCWPWDLDIFGELNNGRALTLYDLGRIPWSARIGLTATLREHRWQVAVAGASVRYRRRVHAFDRILMRTRALGWDARFFYVEQSMRLPSGEVASHVLIRSAVSDPGGIVAPARVLAAMGRPDLPSPELPPWVRAWIEAEAERPWPPMQDA</sequence>
<dbReference type="STRING" id="442562.Rumeso_03092"/>
<gene>
    <name evidence="1" type="ORF">Rumeso_03092</name>
</gene>
<dbReference type="Pfam" id="PF13279">
    <property type="entry name" value="4HBT_2"/>
    <property type="match status" value="1"/>
</dbReference>
<dbReference type="Gene3D" id="3.10.129.10">
    <property type="entry name" value="Hotdog Thioesterase"/>
    <property type="match status" value="1"/>
</dbReference>
<dbReference type="HOGENOM" id="CLU_091107_1_1_5"/>
<dbReference type="InterPro" id="IPR029069">
    <property type="entry name" value="HotDog_dom_sf"/>
</dbReference>
<proteinExistence type="predicted"/>